<evidence type="ECO:0000313" key="12">
    <source>
        <dbReference type="EMBL" id="MPM31472.1"/>
    </source>
</evidence>
<dbReference type="GO" id="GO:0004417">
    <property type="term" value="F:hydroxyethylthiazole kinase activity"/>
    <property type="evidence" value="ECO:0007669"/>
    <property type="project" value="UniProtKB-EC"/>
</dbReference>
<dbReference type="HAMAP" id="MF_00228">
    <property type="entry name" value="Thz_kinase"/>
    <property type="match status" value="1"/>
</dbReference>
<dbReference type="CDD" id="cd01170">
    <property type="entry name" value="THZ_kinase"/>
    <property type="match status" value="1"/>
</dbReference>
<dbReference type="SUPFAM" id="SSF53613">
    <property type="entry name" value="Ribokinase-like"/>
    <property type="match status" value="1"/>
</dbReference>
<comment type="pathway">
    <text evidence="3">Cofactor biosynthesis; thiamine diphosphate biosynthesis; 4-methyl-5-(2-phosphoethyl)-thiazole from 5-(2-hydroxyethyl)-4-methylthiazole: step 1/1.</text>
</comment>
<dbReference type="Pfam" id="PF02110">
    <property type="entry name" value="HK"/>
    <property type="match status" value="1"/>
</dbReference>
<dbReference type="PRINTS" id="PR01099">
    <property type="entry name" value="HYETHTZKNASE"/>
</dbReference>
<evidence type="ECO:0000256" key="7">
    <source>
        <dbReference type="ARBA" id="ARBA00022741"/>
    </source>
</evidence>
<organism evidence="12">
    <name type="scientific">bioreactor metagenome</name>
    <dbReference type="NCBI Taxonomy" id="1076179"/>
    <lineage>
        <taxon>unclassified sequences</taxon>
        <taxon>metagenomes</taxon>
        <taxon>ecological metagenomes</taxon>
    </lineage>
</organism>
<keyword evidence="7" id="KW-0547">Nucleotide-binding</keyword>
<dbReference type="GO" id="GO:0000287">
    <property type="term" value="F:magnesium ion binding"/>
    <property type="evidence" value="ECO:0007669"/>
    <property type="project" value="InterPro"/>
</dbReference>
<evidence type="ECO:0000256" key="9">
    <source>
        <dbReference type="ARBA" id="ARBA00022840"/>
    </source>
</evidence>
<dbReference type="PIRSF" id="PIRSF000513">
    <property type="entry name" value="Thz_kinase"/>
    <property type="match status" value="1"/>
</dbReference>
<sequence>MLPFDRLDELRKTRPLIHCIANLVSANDCANVLLAAGASPMMAQAPDEMEEIAAISSATVLNTGTPDGGKFTACRLCGGFAAKNQPVVLDPVGVGASVWRLKETEKLLGTFSPSVIRVNLGEARALLHRSGGEQGVDSIVGASPAARLDCARALALERGTVVLLSGPEDVVTDGARVCRVLGGSAWMARVTGTGCMLSVLCGGFAAVEPDLFLAASLASAFWKSCAVKAKSALVSGQGAGAFRSALMDAASTLETGEFVRLTRAEML</sequence>
<evidence type="ECO:0000256" key="1">
    <source>
        <dbReference type="ARBA" id="ARBA00001771"/>
    </source>
</evidence>
<keyword evidence="9" id="KW-0067">ATP-binding</keyword>
<evidence type="ECO:0000256" key="3">
    <source>
        <dbReference type="ARBA" id="ARBA00004868"/>
    </source>
</evidence>
<reference evidence="12" key="1">
    <citation type="submission" date="2019-08" db="EMBL/GenBank/DDBJ databases">
        <authorList>
            <person name="Kucharzyk K."/>
            <person name="Murdoch R.W."/>
            <person name="Higgins S."/>
            <person name="Loffler F."/>
        </authorList>
    </citation>
    <scope>NUCLEOTIDE SEQUENCE</scope>
</reference>
<dbReference type="InterPro" id="IPR000417">
    <property type="entry name" value="Hyethyz_kinase"/>
</dbReference>
<keyword evidence="8 12" id="KW-0418">Kinase</keyword>
<proteinExistence type="inferred from homology"/>
<accession>A0A644YSA5</accession>
<keyword evidence="11" id="KW-0784">Thiamine biosynthesis</keyword>
<evidence type="ECO:0000256" key="8">
    <source>
        <dbReference type="ARBA" id="ARBA00022777"/>
    </source>
</evidence>
<keyword evidence="5 12" id="KW-0808">Transferase</keyword>
<gene>
    <name evidence="12" type="primary">thiM_12</name>
    <name evidence="12" type="ORF">SDC9_78027</name>
</gene>
<comment type="caution">
    <text evidence="12">The sequence shown here is derived from an EMBL/GenBank/DDBJ whole genome shotgun (WGS) entry which is preliminary data.</text>
</comment>
<comment type="catalytic activity">
    <reaction evidence="1">
        <text>5-(2-hydroxyethyl)-4-methylthiazole + ATP = 4-methyl-5-(2-phosphooxyethyl)-thiazole + ADP + H(+)</text>
        <dbReference type="Rhea" id="RHEA:24212"/>
        <dbReference type="ChEBI" id="CHEBI:15378"/>
        <dbReference type="ChEBI" id="CHEBI:17957"/>
        <dbReference type="ChEBI" id="CHEBI:30616"/>
        <dbReference type="ChEBI" id="CHEBI:58296"/>
        <dbReference type="ChEBI" id="CHEBI:456216"/>
        <dbReference type="EC" id="2.7.1.50"/>
    </reaction>
</comment>
<dbReference type="NCBIfam" id="NF006830">
    <property type="entry name" value="PRK09355.1"/>
    <property type="match status" value="1"/>
</dbReference>
<dbReference type="EMBL" id="VSSQ01006082">
    <property type="protein sequence ID" value="MPM31472.1"/>
    <property type="molecule type" value="Genomic_DNA"/>
</dbReference>
<evidence type="ECO:0000256" key="11">
    <source>
        <dbReference type="ARBA" id="ARBA00022977"/>
    </source>
</evidence>
<dbReference type="EC" id="2.7.1.50" evidence="4"/>
<dbReference type="InterPro" id="IPR029056">
    <property type="entry name" value="Ribokinase-like"/>
</dbReference>
<evidence type="ECO:0000256" key="5">
    <source>
        <dbReference type="ARBA" id="ARBA00022679"/>
    </source>
</evidence>
<evidence type="ECO:0000256" key="2">
    <source>
        <dbReference type="ARBA" id="ARBA00001946"/>
    </source>
</evidence>
<evidence type="ECO:0000256" key="4">
    <source>
        <dbReference type="ARBA" id="ARBA00012129"/>
    </source>
</evidence>
<keyword evidence="6" id="KW-0479">Metal-binding</keyword>
<name>A0A644YSA5_9ZZZZ</name>
<dbReference type="AlphaFoldDB" id="A0A644YSA5"/>
<keyword evidence="10" id="KW-0460">Magnesium</keyword>
<dbReference type="GO" id="GO:0005524">
    <property type="term" value="F:ATP binding"/>
    <property type="evidence" value="ECO:0007669"/>
    <property type="project" value="UniProtKB-KW"/>
</dbReference>
<comment type="cofactor">
    <cofactor evidence="2">
        <name>Mg(2+)</name>
        <dbReference type="ChEBI" id="CHEBI:18420"/>
    </cofactor>
</comment>
<dbReference type="Gene3D" id="3.40.1190.20">
    <property type="match status" value="1"/>
</dbReference>
<dbReference type="UniPathway" id="UPA00060">
    <property type="reaction ID" value="UER00139"/>
</dbReference>
<dbReference type="GO" id="GO:0009228">
    <property type="term" value="P:thiamine biosynthetic process"/>
    <property type="evidence" value="ECO:0007669"/>
    <property type="project" value="UniProtKB-KW"/>
</dbReference>
<evidence type="ECO:0000256" key="6">
    <source>
        <dbReference type="ARBA" id="ARBA00022723"/>
    </source>
</evidence>
<protein>
    <recommendedName>
        <fullName evidence="4">hydroxyethylthiazole kinase</fullName>
        <ecNumber evidence="4">2.7.1.50</ecNumber>
    </recommendedName>
</protein>
<evidence type="ECO:0000256" key="10">
    <source>
        <dbReference type="ARBA" id="ARBA00022842"/>
    </source>
</evidence>
<dbReference type="GO" id="GO:0009229">
    <property type="term" value="P:thiamine diphosphate biosynthetic process"/>
    <property type="evidence" value="ECO:0007669"/>
    <property type="project" value="UniProtKB-UniPathway"/>
</dbReference>